<dbReference type="Pfam" id="PF18895">
    <property type="entry name" value="T4SS_pilin"/>
    <property type="match status" value="1"/>
</dbReference>
<organism evidence="2 3">
    <name type="scientific">Candidatus Uhrbacteria bacterium CG_4_10_14_0_8_um_filter_58_22</name>
    <dbReference type="NCBI Taxonomy" id="1975029"/>
    <lineage>
        <taxon>Bacteria</taxon>
        <taxon>Candidatus Uhriibacteriota</taxon>
    </lineage>
</organism>
<feature type="transmembrane region" description="Helical" evidence="1">
    <location>
        <begin position="48"/>
        <end position="76"/>
    </location>
</feature>
<evidence type="ECO:0000256" key="1">
    <source>
        <dbReference type="SAM" id="Phobius"/>
    </source>
</evidence>
<keyword evidence="1" id="KW-0472">Membrane</keyword>
<comment type="caution">
    <text evidence="2">The sequence shown here is derived from an EMBL/GenBank/DDBJ whole genome shotgun (WGS) entry which is preliminary data.</text>
</comment>
<accession>A0A2M7Q9W3</accession>
<reference evidence="3" key="1">
    <citation type="submission" date="2017-09" db="EMBL/GenBank/DDBJ databases">
        <title>Depth-based differentiation of microbial function through sediment-hosted aquifers and enrichment of novel symbionts in the deep terrestrial subsurface.</title>
        <authorList>
            <person name="Probst A.J."/>
            <person name="Ladd B."/>
            <person name="Jarett J.K."/>
            <person name="Geller-Mcgrath D.E."/>
            <person name="Sieber C.M.K."/>
            <person name="Emerson J.B."/>
            <person name="Anantharaman K."/>
            <person name="Thomas B.C."/>
            <person name="Malmstrom R."/>
            <person name="Stieglmeier M."/>
            <person name="Klingl A."/>
            <person name="Woyke T."/>
            <person name="Ryan C.M."/>
            <person name="Banfield J.F."/>
        </authorList>
    </citation>
    <scope>NUCLEOTIDE SEQUENCE [LARGE SCALE GENOMIC DNA]</scope>
</reference>
<proteinExistence type="predicted"/>
<dbReference type="EMBL" id="PFLC01000056">
    <property type="protein sequence ID" value="PIY61990.1"/>
    <property type="molecule type" value="Genomic_DNA"/>
</dbReference>
<dbReference type="Proteomes" id="UP000230973">
    <property type="component" value="Unassembled WGS sequence"/>
</dbReference>
<gene>
    <name evidence="2" type="ORF">COY93_04270</name>
</gene>
<evidence type="ECO:0000313" key="2">
    <source>
        <dbReference type="EMBL" id="PIY61990.1"/>
    </source>
</evidence>
<feature type="transmembrane region" description="Helical" evidence="1">
    <location>
        <begin position="97"/>
        <end position="116"/>
    </location>
</feature>
<dbReference type="AlphaFoldDB" id="A0A2M7Q9W3"/>
<protein>
    <submittedName>
        <fullName evidence="2">Uncharacterized protein</fullName>
    </submittedName>
</protein>
<name>A0A2M7Q9W3_9BACT</name>
<evidence type="ECO:0000313" key="3">
    <source>
        <dbReference type="Proteomes" id="UP000230973"/>
    </source>
</evidence>
<sequence length="126" mass="13377">MKASTARKLLTILTVSGFLFVIFIPAASAQIDLGMNFAASFGLPSDDIRILISGIIRSMLGLVGFILVLMIMLSGFKYMTHGGDEEAKDMAINGIKSAIIGLVIMMVSFSAAHFLIEAVADATGMM</sequence>
<keyword evidence="1" id="KW-0812">Transmembrane</keyword>
<keyword evidence="1" id="KW-1133">Transmembrane helix</keyword>
<dbReference type="InterPro" id="IPR043993">
    <property type="entry name" value="T4SS_pilin"/>
</dbReference>